<organism evidence="2 3">
    <name type="scientific">Orbilia ellipsospora</name>
    <dbReference type="NCBI Taxonomy" id="2528407"/>
    <lineage>
        <taxon>Eukaryota</taxon>
        <taxon>Fungi</taxon>
        <taxon>Dikarya</taxon>
        <taxon>Ascomycota</taxon>
        <taxon>Pezizomycotina</taxon>
        <taxon>Orbiliomycetes</taxon>
        <taxon>Orbiliales</taxon>
        <taxon>Orbiliaceae</taxon>
        <taxon>Orbilia</taxon>
    </lineage>
</organism>
<evidence type="ECO:0000256" key="1">
    <source>
        <dbReference type="SAM" id="MobiDB-lite"/>
    </source>
</evidence>
<sequence length="425" mass="47851">MHINLKIFHLRPSNNADLCEFAFEIEANIFITQEEETEENRAHELSVFRFFETADPFSIENDFRCGSEELPNDLDSKYFMELSISDEQEAIFTTSKDRSQPGHTFNWPSQSFLTAAASSPIENVFTGDFYTPVIESSEILDPEDPGRELEQQTKQTSNIKTSEFPAVPRNWIRTVMELNAKLYDHEEAQRSSKAEETAVTARSNTGNFASTLHGPDQAFILSQRLLDLCDDGPFVVSETGTQNTEQIGIIPPPDGNLGEISPRSSSQNPEKSLHPATDVAKIPIESQSFPPPQDTGSILLLASCRVRVLEIYKNLLQELGDHVTKNSTNSQDLRARVPNLSIGKFSLGTRSLNLQIIMILQIMEDFLLRLQDESSVTRSYTSSQNGLLRSRPMFDIAAATLRATRAHEIEILQDIRRIRCMMNMS</sequence>
<feature type="region of interest" description="Disordered" evidence="1">
    <location>
        <begin position="187"/>
        <end position="208"/>
    </location>
</feature>
<evidence type="ECO:0000313" key="3">
    <source>
        <dbReference type="Proteomes" id="UP001365542"/>
    </source>
</evidence>
<name>A0AAV9X8D0_9PEZI</name>
<protein>
    <submittedName>
        <fullName evidence="2">Uncharacterized protein</fullName>
    </submittedName>
</protein>
<proteinExistence type="predicted"/>
<comment type="caution">
    <text evidence="2">The sequence shown here is derived from an EMBL/GenBank/DDBJ whole genome shotgun (WGS) entry which is preliminary data.</text>
</comment>
<feature type="region of interest" description="Disordered" evidence="1">
    <location>
        <begin position="245"/>
        <end position="275"/>
    </location>
</feature>
<dbReference type="Proteomes" id="UP001365542">
    <property type="component" value="Unassembled WGS sequence"/>
</dbReference>
<dbReference type="AlphaFoldDB" id="A0AAV9X8D0"/>
<reference evidence="2 3" key="1">
    <citation type="submission" date="2019-10" db="EMBL/GenBank/DDBJ databases">
        <authorList>
            <person name="Palmer J.M."/>
        </authorList>
    </citation>
    <scope>NUCLEOTIDE SEQUENCE [LARGE SCALE GENOMIC DNA]</scope>
    <source>
        <strain evidence="2 3">TWF694</strain>
    </source>
</reference>
<gene>
    <name evidence="2" type="ORF">TWF694_011110</name>
</gene>
<dbReference type="EMBL" id="JAVHJO010000008">
    <property type="protein sequence ID" value="KAK6538231.1"/>
    <property type="molecule type" value="Genomic_DNA"/>
</dbReference>
<feature type="compositionally biased region" description="Basic and acidic residues" evidence="1">
    <location>
        <begin position="187"/>
        <end position="196"/>
    </location>
</feature>
<evidence type="ECO:0000313" key="2">
    <source>
        <dbReference type="EMBL" id="KAK6538231.1"/>
    </source>
</evidence>
<accession>A0AAV9X8D0</accession>
<keyword evidence="3" id="KW-1185">Reference proteome</keyword>